<reference evidence="4 5" key="1">
    <citation type="journal article" date="2018" name="Science">
        <title>The opium poppy genome and morphinan production.</title>
        <authorList>
            <person name="Guo L."/>
            <person name="Winzer T."/>
            <person name="Yang X."/>
            <person name="Li Y."/>
            <person name="Ning Z."/>
            <person name="He Z."/>
            <person name="Teodor R."/>
            <person name="Lu Y."/>
            <person name="Bowser T.A."/>
            <person name="Graham I.A."/>
            <person name="Ye K."/>
        </authorList>
    </citation>
    <scope>NUCLEOTIDE SEQUENCE [LARGE SCALE GENOMIC DNA]</scope>
    <source>
        <strain evidence="5">cv. HN1</strain>
        <tissue evidence="4">Leaves</tissue>
    </source>
</reference>
<gene>
    <name evidence="4" type="ORF">C5167_025780</name>
</gene>
<dbReference type="GO" id="GO:0003676">
    <property type="term" value="F:nucleic acid binding"/>
    <property type="evidence" value="ECO:0007669"/>
    <property type="project" value="InterPro"/>
</dbReference>
<evidence type="ECO:0000259" key="3">
    <source>
        <dbReference type="PROSITE" id="PS50158"/>
    </source>
</evidence>
<evidence type="ECO:0000256" key="1">
    <source>
        <dbReference type="PROSITE-ProRule" id="PRU00047"/>
    </source>
</evidence>
<dbReference type="SUPFAM" id="SSF53098">
    <property type="entry name" value="Ribonuclease H-like"/>
    <property type="match status" value="1"/>
</dbReference>
<dbReference type="InterPro" id="IPR012337">
    <property type="entry name" value="RNaseH-like_sf"/>
</dbReference>
<dbReference type="InterPro" id="IPR036875">
    <property type="entry name" value="Znf_CCHC_sf"/>
</dbReference>
<dbReference type="Gene3D" id="3.30.420.10">
    <property type="entry name" value="Ribonuclease H-like superfamily/Ribonuclease H"/>
    <property type="match status" value="1"/>
</dbReference>
<dbReference type="Proteomes" id="UP000316621">
    <property type="component" value="Chromosome 5"/>
</dbReference>
<proteinExistence type="predicted"/>
<accession>A0A4Y7JW81</accession>
<organism evidence="4 5">
    <name type="scientific">Papaver somniferum</name>
    <name type="common">Opium poppy</name>
    <dbReference type="NCBI Taxonomy" id="3469"/>
    <lineage>
        <taxon>Eukaryota</taxon>
        <taxon>Viridiplantae</taxon>
        <taxon>Streptophyta</taxon>
        <taxon>Embryophyta</taxon>
        <taxon>Tracheophyta</taxon>
        <taxon>Spermatophyta</taxon>
        <taxon>Magnoliopsida</taxon>
        <taxon>Ranunculales</taxon>
        <taxon>Papaveraceae</taxon>
        <taxon>Papaveroideae</taxon>
        <taxon>Papaver</taxon>
    </lineage>
</organism>
<dbReference type="SMART" id="SM00343">
    <property type="entry name" value="ZnF_C2HC"/>
    <property type="match status" value="2"/>
</dbReference>
<keyword evidence="1" id="KW-0863">Zinc-finger</keyword>
<dbReference type="SUPFAM" id="SSF57756">
    <property type="entry name" value="Retrovirus zinc finger-like domains"/>
    <property type="match status" value="1"/>
</dbReference>
<sequence length="330" mass="38037">MMGRRSKKRLHSRRTKITEMTELDEAYHDGEKFIMHEMEDPETYWLNGIPCEKSGWQPPVRPDVLSANFDASGSKDKKSLGYGYHIRNRKGMSLLEGFGRAKDPCNGNNTGYMEIYAYSKMLRKVNPKLCPKLEARCDNLLAINILKGTVAFDKHTHGPQLVKLMKYVRKLVNEKYPKGSKERFIEYKWVCREENFLTDHLSHLGGRLDFYGEMPNPSEVLKKNWTYKFLWNKDRKIGFCKFPELRRIALERHNDNKKFLICPNCNQKGHKVEDCKAGAISPSQRRCYHCNQPGHLARNCEAKGTGSEQSTGPARKKQKKASVHPKGGTP</sequence>
<evidence type="ECO:0000313" key="4">
    <source>
        <dbReference type="EMBL" id="RZC64018.1"/>
    </source>
</evidence>
<dbReference type="InterPro" id="IPR036397">
    <property type="entry name" value="RNaseH_sf"/>
</dbReference>
<dbReference type="Gramene" id="RZC64018">
    <property type="protein sequence ID" value="RZC64018"/>
    <property type="gene ID" value="C5167_025780"/>
</dbReference>
<dbReference type="EMBL" id="CM010719">
    <property type="protein sequence ID" value="RZC64018.1"/>
    <property type="molecule type" value="Genomic_DNA"/>
</dbReference>
<dbReference type="GO" id="GO:0008270">
    <property type="term" value="F:zinc ion binding"/>
    <property type="evidence" value="ECO:0007669"/>
    <property type="project" value="UniProtKB-KW"/>
</dbReference>
<dbReference type="InterPro" id="IPR001878">
    <property type="entry name" value="Znf_CCHC"/>
</dbReference>
<feature type="region of interest" description="Disordered" evidence="2">
    <location>
        <begin position="299"/>
        <end position="330"/>
    </location>
</feature>
<evidence type="ECO:0000256" key="2">
    <source>
        <dbReference type="SAM" id="MobiDB-lite"/>
    </source>
</evidence>
<dbReference type="Gene3D" id="4.10.60.10">
    <property type="entry name" value="Zinc finger, CCHC-type"/>
    <property type="match status" value="1"/>
</dbReference>
<dbReference type="AlphaFoldDB" id="A0A4Y7JW81"/>
<dbReference type="Pfam" id="PF00098">
    <property type="entry name" value="zf-CCHC"/>
    <property type="match status" value="1"/>
</dbReference>
<evidence type="ECO:0000313" key="5">
    <source>
        <dbReference type="Proteomes" id="UP000316621"/>
    </source>
</evidence>
<feature type="domain" description="CCHC-type" evidence="3">
    <location>
        <begin position="285"/>
        <end position="300"/>
    </location>
</feature>
<dbReference type="PROSITE" id="PS50158">
    <property type="entry name" value="ZF_CCHC"/>
    <property type="match status" value="1"/>
</dbReference>
<keyword evidence="1" id="KW-0479">Metal-binding</keyword>
<keyword evidence="1" id="KW-0862">Zinc</keyword>
<keyword evidence="5" id="KW-1185">Reference proteome</keyword>
<feature type="compositionally biased region" description="Basic residues" evidence="2">
    <location>
        <begin position="314"/>
        <end position="323"/>
    </location>
</feature>
<protein>
    <recommendedName>
        <fullName evidence="3">CCHC-type domain-containing protein</fullName>
    </recommendedName>
</protein>
<name>A0A4Y7JW81_PAPSO</name>